<dbReference type="Proteomes" id="UP000434052">
    <property type="component" value="Unassembled WGS sequence"/>
</dbReference>
<dbReference type="SUPFAM" id="SSF53163">
    <property type="entry name" value="HybD-like"/>
    <property type="match status" value="1"/>
</dbReference>
<protein>
    <submittedName>
        <fullName evidence="1">Uncharacterized protein</fullName>
    </submittedName>
</protein>
<comment type="caution">
    <text evidence="1">The sequence shown here is derived from an EMBL/GenBank/DDBJ whole genome shotgun (WGS) entry which is preliminary data.</text>
</comment>
<sequence>MRLCYEILKSMQKGVWFIMRAKTGSFARCQSDTPPSRTACVAAFGDILHHGSALGLYIIEAMRQEAPTPSIELAYLGDEYASLASMLFEKDLGVVVHWLPARRTPLRVRTMDTREFFTFAASGEESACVLRPLSRVVQGICLADCMPAELVFLLVESGMEESHADVRRVVRSAVCRTMAVLCASGFHSGQGAPLARIYGMPWLKIAL</sequence>
<dbReference type="AlphaFoldDB" id="A0A6P1ZCD1"/>
<accession>A0A6P1ZCD1</accession>
<name>A0A6P1ZCD1_9BACT</name>
<dbReference type="InterPro" id="IPR023430">
    <property type="entry name" value="Pept_HybD-like_dom_sf"/>
</dbReference>
<evidence type="ECO:0000313" key="1">
    <source>
        <dbReference type="EMBL" id="TVM31836.1"/>
    </source>
</evidence>
<gene>
    <name evidence="1" type="ORF">DQK91_16630</name>
</gene>
<evidence type="ECO:0000313" key="2">
    <source>
        <dbReference type="Proteomes" id="UP000434052"/>
    </source>
</evidence>
<proteinExistence type="predicted"/>
<reference evidence="1 2" key="1">
    <citation type="submission" date="2018-06" db="EMBL/GenBank/DDBJ databases">
        <title>Complete genome of Desulfovibrio marinus P48SEP.</title>
        <authorList>
            <person name="Crispim J.S."/>
            <person name="Vidigal P.M.P."/>
            <person name="Silva L.C.F."/>
            <person name="Araujo L.C."/>
            <person name="Laguardia C.N."/>
            <person name="Dias R.S."/>
            <person name="Sousa M.P."/>
            <person name="Paula S.O."/>
            <person name="Silva C."/>
        </authorList>
    </citation>
    <scope>NUCLEOTIDE SEQUENCE [LARGE SCALE GENOMIC DNA]</scope>
    <source>
        <strain evidence="1 2">P48SEP</strain>
    </source>
</reference>
<dbReference type="EMBL" id="QMIF01000013">
    <property type="protein sequence ID" value="TVM31836.1"/>
    <property type="molecule type" value="Genomic_DNA"/>
</dbReference>
<organism evidence="1 2">
    <name type="scientific">Oceanidesulfovibrio marinus</name>
    <dbReference type="NCBI Taxonomy" id="370038"/>
    <lineage>
        <taxon>Bacteria</taxon>
        <taxon>Pseudomonadati</taxon>
        <taxon>Thermodesulfobacteriota</taxon>
        <taxon>Desulfovibrionia</taxon>
        <taxon>Desulfovibrionales</taxon>
        <taxon>Desulfovibrionaceae</taxon>
        <taxon>Oceanidesulfovibrio</taxon>
    </lineage>
</organism>